<dbReference type="Pfam" id="PF01804">
    <property type="entry name" value="Penicil_amidase"/>
    <property type="match status" value="1"/>
</dbReference>
<evidence type="ECO:0000256" key="1">
    <source>
        <dbReference type="ARBA" id="ARBA00006586"/>
    </source>
</evidence>
<proteinExistence type="inferred from homology"/>
<protein>
    <recommendedName>
        <fullName evidence="3">Acylase</fullName>
    </recommendedName>
</protein>
<organism evidence="2">
    <name type="scientific">marine metagenome</name>
    <dbReference type="NCBI Taxonomy" id="408172"/>
    <lineage>
        <taxon>unclassified sequences</taxon>
        <taxon>metagenomes</taxon>
        <taxon>ecological metagenomes</taxon>
    </lineage>
</organism>
<sequence length="72" mass="7806">MKLNSTIKIITILALGCCLSCSGPVNHISPYQYKGDKAFKATIYRDNMGVPHIFGKTDADAVFGLAYAHAED</sequence>
<dbReference type="InterPro" id="IPR029055">
    <property type="entry name" value="Ntn_hydrolases_N"/>
</dbReference>
<dbReference type="EMBL" id="UINC01016904">
    <property type="protein sequence ID" value="SVA70024.1"/>
    <property type="molecule type" value="Genomic_DNA"/>
</dbReference>
<accession>A0A381XZ27</accession>
<dbReference type="InterPro" id="IPR002692">
    <property type="entry name" value="S45"/>
</dbReference>
<comment type="similarity">
    <text evidence="1">Belongs to the peptidase S45 family.</text>
</comment>
<dbReference type="Gene3D" id="1.10.439.10">
    <property type="entry name" value="Penicillin Amidohydrolase, domain 1"/>
    <property type="match status" value="1"/>
</dbReference>
<dbReference type="InterPro" id="IPR023343">
    <property type="entry name" value="Penicillin_amidase_dom1"/>
</dbReference>
<evidence type="ECO:0000313" key="2">
    <source>
        <dbReference type="EMBL" id="SVA70024.1"/>
    </source>
</evidence>
<gene>
    <name evidence="2" type="ORF">METZ01_LOCUS122878</name>
</gene>
<reference evidence="2" key="1">
    <citation type="submission" date="2018-05" db="EMBL/GenBank/DDBJ databases">
        <authorList>
            <person name="Lanie J.A."/>
            <person name="Ng W.-L."/>
            <person name="Kazmierczak K.M."/>
            <person name="Andrzejewski T.M."/>
            <person name="Davidsen T.M."/>
            <person name="Wayne K.J."/>
            <person name="Tettelin H."/>
            <person name="Glass J.I."/>
            <person name="Rusch D."/>
            <person name="Podicherti R."/>
            <person name="Tsui H.-C.T."/>
            <person name="Winkler M.E."/>
        </authorList>
    </citation>
    <scope>NUCLEOTIDE SEQUENCE</scope>
</reference>
<name>A0A381XZ27_9ZZZZ</name>
<dbReference type="AlphaFoldDB" id="A0A381XZ27"/>
<evidence type="ECO:0008006" key="3">
    <source>
        <dbReference type="Google" id="ProtNLM"/>
    </source>
</evidence>
<dbReference type="GO" id="GO:0017000">
    <property type="term" value="P:antibiotic biosynthetic process"/>
    <property type="evidence" value="ECO:0007669"/>
    <property type="project" value="InterPro"/>
</dbReference>
<dbReference type="SUPFAM" id="SSF56235">
    <property type="entry name" value="N-terminal nucleophile aminohydrolases (Ntn hydrolases)"/>
    <property type="match status" value="1"/>
</dbReference>
<feature type="non-terminal residue" evidence="2">
    <location>
        <position position="72"/>
    </location>
</feature>
<dbReference type="GO" id="GO:0016811">
    <property type="term" value="F:hydrolase activity, acting on carbon-nitrogen (but not peptide) bonds, in linear amides"/>
    <property type="evidence" value="ECO:0007669"/>
    <property type="project" value="InterPro"/>
</dbReference>